<dbReference type="AlphaFoldDB" id="Q6IJ24"/>
<sequence length="130" mass="14107">MPQELVSVEPGKPCDGSLQFRVPPANSLRTPWVVTFKRRKCDLLIKLEFQNVAGTRTLLGVGSTPACSMRNLPRSRALVRDVNVDGKGNQSAFLLSGLTYALDNRAKLLAKLSRPNGKPEASATRTTANS</sequence>
<dbReference type="EMBL" id="BK002892">
    <property type="protein sequence ID" value="DAA04397.1"/>
    <property type="molecule type" value="Genomic_DNA"/>
</dbReference>
<accession>Q6IJ24</accession>
<protein>
    <submittedName>
        <fullName evidence="1">HDC16120</fullName>
    </submittedName>
</protein>
<gene>
    <name evidence="1" type="ORF">HDC16120</name>
</gene>
<organism evidence="1">
    <name type="scientific">Drosophila melanogaster</name>
    <name type="common">Fruit fly</name>
    <dbReference type="NCBI Taxonomy" id="7227"/>
    <lineage>
        <taxon>Eukaryota</taxon>
        <taxon>Metazoa</taxon>
        <taxon>Ecdysozoa</taxon>
        <taxon>Arthropoda</taxon>
        <taxon>Hexapoda</taxon>
        <taxon>Insecta</taxon>
        <taxon>Pterygota</taxon>
        <taxon>Neoptera</taxon>
        <taxon>Endopterygota</taxon>
        <taxon>Diptera</taxon>
        <taxon>Brachycera</taxon>
        <taxon>Muscomorpha</taxon>
        <taxon>Ephydroidea</taxon>
        <taxon>Drosophilidae</taxon>
        <taxon>Drosophila</taxon>
        <taxon>Sophophora</taxon>
    </lineage>
</organism>
<evidence type="ECO:0000313" key="1">
    <source>
        <dbReference type="EMBL" id="DAA04397.1"/>
    </source>
</evidence>
<reference evidence="1" key="1">
    <citation type="journal article" date="2003" name="Genome Biol.">
        <title>An integrated gene annotation and transcriptional profiling approach towards the full gene content of the Drosophila genome.</title>
        <authorList>
            <person name="Hild M."/>
            <person name="Beckmann B."/>
            <person name="Haas S.A."/>
            <person name="Koch B."/>
            <person name="Solovyev V."/>
            <person name="Busold C."/>
            <person name="Fellenberg K."/>
            <person name="Boutros M."/>
            <person name="Vingron M."/>
            <person name="Sauer F."/>
            <person name="Hoheisel J.D."/>
            <person name="Paro R."/>
        </authorList>
    </citation>
    <scope>NUCLEOTIDE SEQUENCE</scope>
</reference>
<name>Q6IJ24_DROME</name>
<proteinExistence type="predicted"/>